<proteinExistence type="predicted"/>
<reference evidence="2 3" key="1">
    <citation type="submission" date="2023-07" db="EMBL/GenBank/DDBJ databases">
        <title>Sorghum-associated microbial communities from plants grown in Nebraska, USA.</title>
        <authorList>
            <person name="Schachtman D."/>
        </authorList>
    </citation>
    <scope>NUCLEOTIDE SEQUENCE [LARGE SCALE GENOMIC DNA]</scope>
    <source>
        <strain evidence="2 3">DS1709</strain>
    </source>
</reference>
<feature type="signal peptide" evidence="1">
    <location>
        <begin position="1"/>
        <end position="20"/>
    </location>
</feature>
<evidence type="ECO:0000256" key="1">
    <source>
        <dbReference type="SAM" id="SignalP"/>
    </source>
</evidence>
<dbReference type="EMBL" id="JAVDQS010000002">
    <property type="protein sequence ID" value="MDR6403938.1"/>
    <property type="molecule type" value="Genomic_DNA"/>
</dbReference>
<feature type="chain" id="PRO_5046904007" description="Gliding motility-associated-like protein" evidence="1">
    <location>
        <begin position="21"/>
        <end position="627"/>
    </location>
</feature>
<organism evidence="2 3">
    <name type="scientific">Chryseobacterium geocarposphaerae</name>
    <dbReference type="NCBI Taxonomy" id="1416776"/>
    <lineage>
        <taxon>Bacteria</taxon>
        <taxon>Pseudomonadati</taxon>
        <taxon>Bacteroidota</taxon>
        <taxon>Flavobacteriia</taxon>
        <taxon>Flavobacteriales</taxon>
        <taxon>Weeksellaceae</taxon>
        <taxon>Chryseobacterium group</taxon>
        <taxon>Chryseobacterium</taxon>
    </lineage>
</organism>
<keyword evidence="1" id="KW-0732">Signal</keyword>
<dbReference type="Proteomes" id="UP001184853">
    <property type="component" value="Unassembled WGS sequence"/>
</dbReference>
<dbReference type="RefSeq" id="WP_115980417.1">
    <property type="nucleotide sequence ID" value="NZ_JAVDQS010000002.1"/>
</dbReference>
<comment type="caution">
    <text evidence="2">The sequence shown here is derived from an EMBL/GenBank/DDBJ whole genome shotgun (WGS) entry which is preliminary data.</text>
</comment>
<keyword evidence="3" id="KW-1185">Reference proteome</keyword>
<evidence type="ECO:0008006" key="4">
    <source>
        <dbReference type="Google" id="ProtNLM"/>
    </source>
</evidence>
<name>A0ABU1LB41_9FLAO</name>
<evidence type="ECO:0000313" key="2">
    <source>
        <dbReference type="EMBL" id="MDR6403938.1"/>
    </source>
</evidence>
<sequence>MRKLILLLSYILLGLTYINAQCPNGDAELNNLSNWQTYVGNNTTGTLNLSTFTAGLSPVQHAVVTAGNDPVVGAAIPMVGEGNYSFKLGNTTAQRGAEIMSYTFTAGSSLSFMYALVLQGAHSESSINGFFSFWISTTNDLASSTAPGNLIGTPYKVNGNNNIFDPFLRSMTYMGDNLSYKEWQTQCVNIPSQYIGQQLTIYFATADCTDGGHFGYAYIDALCKPVPPTPVITGPSVVCNIDDQILFSGSRTVNETQYFWMAQECDASGNPIGSPPLAIIQTGLVGSFNLQSAIPNLQNGHYYKVTLKVRNCGSNWVETYKIVKIDYPPINTSNKVICCGSSVKLRANVPYGGAGTVTNYKWYDEAGNFIGNGSLLWSGPIGGPFTATNEITVTPTRSTKYRIVYEYNGCKNQQWVYVTAIQNVRGAFACVTYNNCTGSGTVRFDPWIKLCGSEAELGSDYSFHMQQAVNSIQYSWSTGSTSDTSSVTGNNTYTVTVTSVCGSQTATVKPPVFTGAFPGLFIPTGMTVSNPFVIYNTLMNQYAVPAYNAYAYELSVYDRWGTRVYYKYETTCLGFYNGQIRWDGRYTPDANGNPGPYVNIPGVYMWKLKLTNCSGTQNYQGDVSFIQ</sequence>
<gene>
    <name evidence="2" type="ORF">J2781_000853</name>
</gene>
<evidence type="ECO:0000313" key="3">
    <source>
        <dbReference type="Proteomes" id="UP001184853"/>
    </source>
</evidence>
<protein>
    <recommendedName>
        <fullName evidence="4">Gliding motility-associated-like protein</fullName>
    </recommendedName>
</protein>
<accession>A0ABU1LB41</accession>